<keyword evidence="3" id="KW-1185">Reference proteome</keyword>
<sequence>MHQAPTGQKRGKQVAAQREEGRGTNPAGKHQPRDLPADDGGGANQRRINTPGSRTASQKHSSPGPDACLHGSGRRGGRGKRLRRTGRGMRPAAGVVKRKGQPGQPGLRTATASRGSRERNVRAVSGPQRCRAYSVCG</sequence>
<protein>
    <submittedName>
        <fullName evidence="2">Uncharacterized protein</fullName>
    </submittedName>
</protein>
<reference evidence="2 3" key="1">
    <citation type="submission" date="2024-04" db="EMBL/GenBank/DDBJ databases">
        <authorList>
            <person name="Waldvogel A.-M."/>
            <person name="Schoenle A."/>
        </authorList>
    </citation>
    <scope>NUCLEOTIDE SEQUENCE [LARGE SCALE GENOMIC DNA]</scope>
</reference>
<proteinExistence type="predicted"/>
<gene>
    <name evidence="2" type="ORF">KC01_LOCUS8647</name>
</gene>
<evidence type="ECO:0000256" key="1">
    <source>
        <dbReference type="SAM" id="MobiDB-lite"/>
    </source>
</evidence>
<feature type="region of interest" description="Disordered" evidence="1">
    <location>
        <begin position="1"/>
        <end position="127"/>
    </location>
</feature>
<feature type="compositionally biased region" description="Polar residues" evidence="1">
    <location>
        <begin position="46"/>
        <end position="61"/>
    </location>
</feature>
<organism evidence="2 3">
    <name type="scientific">Knipowitschia caucasica</name>
    <name type="common">Caucasian dwarf goby</name>
    <name type="synonym">Pomatoschistus caucasicus</name>
    <dbReference type="NCBI Taxonomy" id="637954"/>
    <lineage>
        <taxon>Eukaryota</taxon>
        <taxon>Metazoa</taxon>
        <taxon>Chordata</taxon>
        <taxon>Craniata</taxon>
        <taxon>Vertebrata</taxon>
        <taxon>Euteleostomi</taxon>
        <taxon>Actinopterygii</taxon>
        <taxon>Neopterygii</taxon>
        <taxon>Teleostei</taxon>
        <taxon>Neoteleostei</taxon>
        <taxon>Acanthomorphata</taxon>
        <taxon>Gobiaria</taxon>
        <taxon>Gobiiformes</taxon>
        <taxon>Gobioidei</taxon>
        <taxon>Gobiidae</taxon>
        <taxon>Gobiinae</taxon>
        <taxon>Knipowitschia</taxon>
    </lineage>
</organism>
<dbReference type="AlphaFoldDB" id="A0AAV2JNH9"/>
<evidence type="ECO:0000313" key="3">
    <source>
        <dbReference type="Proteomes" id="UP001497482"/>
    </source>
</evidence>
<dbReference type="EMBL" id="OZ035835">
    <property type="protein sequence ID" value="CAL1577275.1"/>
    <property type="molecule type" value="Genomic_DNA"/>
</dbReference>
<dbReference type="Proteomes" id="UP001497482">
    <property type="component" value="Chromosome 13"/>
</dbReference>
<accession>A0AAV2JNH9</accession>
<evidence type="ECO:0000313" key="2">
    <source>
        <dbReference type="EMBL" id="CAL1577275.1"/>
    </source>
</evidence>
<name>A0AAV2JNH9_KNICA</name>
<feature type="compositionally biased region" description="Basic residues" evidence="1">
    <location>
        <begin position="72"/>
        <end position="87"/>
    </location>
</feature>